<dbReference type="Proteomes" id="UP001149400">
    <property type="component" value="Unassembled WGS sequence"/>
</dbReference>
<feature type="transmembrane region" description="Helical" evidence="1">
    <location>
        <begin position="20"/>
        <end position="41"/>
    </location>
</feature>
<organism evidence="2 3">
    <name type="scientific">Enterovibrio gelatinilyticus</name>
    <dbReference type="NCBI Taxonomy" id="2899819"/>
    <lineage>
        <taxon>Bacteria</taxon>
        <taxon>Pseudomonadati</taxon>
        <taxon>Pseudomonadota</taxon>
        <taxon>Gammaproteobacteria</taxon>
        <taxon>Vibrionales</taxon>
        <taxon>Vibrionaceae</taxon>
        <taxon>Enterovibrio</taxon>
    </lineage>
</organism>
<sequence length="147" mass="16147">MAKQFMTLRTRTFQTGMTLIEILVAVAIIGAIAAISIPAFGQYVIKSERSRVQTDLYQLQVWVEQQYTIGGAYPAAINCTSCQLSDEYTFSIEVGGTGNNAYKLKATPKATSKQKNDTDCYTMVINAGSEQSNQNKDGVALNNKCWI</sequence>
<evidence type="ECO:0000313" key="2">
    <source>
        <dbReference type="EMBL" id="MDD1795946.1"/>
    </source>
</evidence>
<name>A0ABT5R6R3_9GAMM</name>
<dbReference type="PROSITE" id="PS00409">
    <property type="entry name" value="PROKAR_NTER_METHYL"/>
    <property type="match status" value="1"/>
</dbReference>
<dbReference type="SUPFAM" id="SSF54523">
    <property type="entry name" value="Pili subunits"/>
    <property type="match status" value="1"/>
</dbReference>
<dbReference type="NCBIfam" id="TIGR02532">
    <property type="entry name" value="IV_pilin_GFxxxE"/>
    <property type="match status" value="1"/>
</dbReference>
<dbReference type="RefSeq" id="WP_274166711.1">
    <property type="nucleotide sequence ID" value="NZ_JAJUBC010000038.1"/>
</dbReference>
<comment type="caution">
    <text evidence="2">The sequence shown here is derived from an EMBL/GenBank/DDBJ whole genome shotgun (WGS) entry which is preliminary data.</text>
</comment>
<evidence type="ECO:0000313" key="3">
    <source>
        <dbReference type="Proteomes" id="UP001149400"/>
    </source>
</evidence>
<dbReference type="InterPro" id="IPR031982">
    <property type="entry name" value="PilE-like"/>
</dbReference>
<gene>
    <name evidence="2" type="ORF">LRP50_22765</name>
</gene>
<dbReference type="Pfam" id="PF16732">
    <property type="entry name" value="ComP_DUS"/>
    <property type="match status" value="1"/>
</dbReference>
<dbReference type="InterPro" id="IPR012902">
    <property type="entry name" value="N_methyl_site"/>
</dbReference>
<keyword evidence="3" id="KW-1185">Reference proteome</keyword>
<dbReference type="InterPro" id="IPR045584">
    <property type="entry name" value="Pilin-like"/>
</dbReference>
<dbReference type="Gene3D" id="3.30.700.10">
    <property type="entry name" value="Glycoprotein, Type 4 Pilin"/>
    <property type="match status" value="1"/>
</dbReference>
<keyword evidence="1" id="KW-1133">Transmembrane helix</keyword>
<keyword evidence="1" id="KW-0472">Membrane</keyword>
<reference evidence="2" key="1">
    <citation type="submission" date="2021-12" db="EMBL/GenBank/DDBJ databases">
        <title>Enterovibrio ZSDZ35 sp. nov. and Enterovibrio ZSDZ42 sp. nov., isolated from coastal seawater in Qingdao.</title>
        <authorList>
            <person name="Zhang P."/>
        </authorList>
    </citation>
    <scope>NUCLEOTIDE SEQUENCE</scope>
    <source>
        <strain evidence="2">ZSDZ42</strain>
    </source>
</reference>
<accession>A0ABT5R6R3</accession>
<dbReference type="Pfam" id="PF07963">
    <property type="entry name" value="N_methyl"/>
    <property type="match status" value="1"/>
</dbReference>
<keyword evidence="1" id="KW-0812">Transmembrane</keyword>
<dbReference type="EMBL" id="JAJUBC010000038">
    <property type="protein sequence ID" value="MDD1795946.1"/>
    <property type="molecule type" value="Genomic_DNA"/>
</dbReference>
<evidence type="ECO:0000256" key="1">
    <source>
        <dbReference type="SAM" id="Phobius"/>
    </source>
</evidence>
<proteinExistence type="predicted"/>
<protein>
    <submittedName>
        <fullName evidence="2">Type IV pilin protein</fullName>
    </submittedName>
</protein>